<keyword evidence="2" id="KW-0472">Membrane</keyword>
<keyword evidence="2" id="KW-0812">Transmembrane</keyword>
<comment type="caution">
    <text evidence="3">The sequence shown here is derived from an EMBL/GenBank/DDBJ whole genome shotgun (WGS) entry which is preliminary data.</text>
</comment>
<feature type="region of interest" description="Disordered" evidence="1">
    <location>
        <begin position="21"/>
        <end position="51"/>
    </location>
</feature>
<reference evidence="3" key="1">
    <citation type="submission" date="2019-12" db="EMBL/GenBank/DDBJ databases">
        <title>Genome sequencing and annotation of Brassica cretica.</title>
        <authorList>
            <person name="Studholme D.J."/>
            <person name="Sarris P."/>
        </authorList>
    </citation>
    <scope>NUCLEOTIDE SEQUENCE</scope>
    <source>
        <strain evidence="3">PFS-109/04</strain>
        <tissue evidence="3">Leaf</tissue>
    </source>
</reference>
<keyword evidence="2" id="KW-1133">Transmembrane helix</keyword>
<feature type="compositionally biased region" description="Low complexity" evidence="1">
    <location>
        <begin position="41"/>
        <end position="51"/>
    </location>
</feature>
<evidence type="ECO:0000313" key="4">
    <source>
        <dbReference type="Proteomes" id="UP000712600"/>
    </source>
</evidence>
<dbReference type="EMBL" id="QGKX02002183">
    <property type="protein sequence ID" value="KAF3484852.1"/>
    <property type="molecule type" value="Genomic_DNA"/>
</dbReference>
<protein>
    <submittedName>
        <fullName evidence="3">Uncharacterized protein</fullName>
    </submittedName>
</protein>
<dbReference type="AlphaFoldDB" id="A0A8S9MU12"/>
<evidence type="ECO:0000256" key="1">
    <source>
        <dbReference type="SAM" id="MobiDB-lite"/>
    </source>
</evidence>
<evidence type="ECO:0000313" key="3">
    <source>
        <dbReference type="EMBL" id="KAF3484852.1"/>
    </source>
</evidence>
<proteinExistence type="predicted"/>
<evidence type="ECO:0000256" key="2">
    <source>
        <dbReference type="SAM" id="Phobius"/>
    </source>
</evidence>
<sequence>MFKSLKLETVQNLNSISVSSPQTATSLLGPSPPVVSQVGSQTPTTENPQTNPITWADRENLSTDKTLKRMSTTPPTISQKGIPRVMIPDEVFVRGALQHKDFVVGRFFGRILIRTFQGSKFVHANLELSGLIPRTELIHVVLPRRLLRATQLSASIPRPVLARVHRSAVLASSLCHYSAVSPCPQRPPAPKLHCFANPQTPLLCVSQLAGAAIINLDHLSSPPSRNHTRTVAVSQSLSIAARQTRDLVEAIHHGILFVKARPLAMLSSIAVAVLIVGIKLAVSSSSGSARRKLVSSNGELLLIYKTGPRTSGSLQTSPRLSNLQK</sequence>
<accession>A0A8S9MU12</accession>
<name>A0A8S9MU12_BRACR</name>
<dbReference type="Proteomes" id="UP000712600">
    <property type="component" value="Unassembled WGS sequence"/>
</dbReference>
<feature type="transmembrane region" description="Helical" evidence="2">
    <location>
        <begin position="263"/>
        <end position="282"/>
    </location>
</feature>
<organism evidence="3 4">
    <name type="scientific">Brassica cretica</name>
    <name type="common">Mustard</name>
    <dbReference type="NCBI Taxonomy" id="69181"/>
    <lineage>
        <taxon>Eukaryota</taxon>
        <taxon>Viridiplantae</taxon>
        <taxon>Streptophyta</taxon>
        <taxon>Embryophyta</taxon>
        <taxon>Tracheophyta</taxon>
        <taxon>Spermatophyta</taxon>
        <taxon>Magnoliopsida</taxon>
        <taxon>eudicotyledons</taxon>
        <taxon>Gunneridae</taxon>
        <taxon>Pentapetalae</taxon>
        <taxon>rosids</taxon>
        <taxon>malvids</taxon>
        <taxon>Brassicales</taxon>
        <taxon>Brassicaceae</taxon>
        <taxon>Brassiceae</taxon>
        <taxon>Brassica</taxon>
    </lineage>
</organism>
<gene>
    <name evidence="3" type="ORF">F2Q69_00055240</name>
</gene>